<dbReference type="RefSeq" id="WP_006594464.1">
    <property type="nucleotide sequence ID" value="NZ_BAHD01000089.1"/>
</dbReference>
<organism evidence="2 3">
    <name type="scientific">Kineosphaera limosa NBRC 100340</name>
    <dbReference type="NCBI Taxonomy" id="1184609"/>
    <lineage>
        <taxon>Bacteria</taxon>
        <taxon>Bacillati</taxon>
        <taxon>Actinomycetota</taxon>
        <taxon>Actinomycetes</taxon>
        <taxon>Micrococcales</taxon>
        <taxon>Dermatophilaceae</taxon>
        <taxon>Kineosphaera</taxon>
    </lineage>
</organism>
<protein>
    <recommendedName>
        <fullName evidence="1">Putative restriction endonuclease domain-containing protein</fullName>
    </recommendedName>
</protein>
<dbReference type="InterPro" id="IPR008538">
    <property type="entry name" value="Uma2"/>
</dbReference>
<evidence type="ECO:0000313" key="2">
    <source>
        <dbReference type="EMBL" id="GAB97932.1"/>
    </source>
</evidence>
<dbReference type="AlphaFoldDB" id="K6X0Q0"/>
<dbReference type="eggNOG" id="COG4636">
    <property type="taxonomic scope" value="Bacteria"/>
</dbReference>
<evidence type="ECO:0000313" key="3">
    <source>
        <dbReference type="Proteomes" id="UP000008366"/>
    </source>
</evidence>
<keyword evidence="3" id="KW-1185">Reference proteome</keyword>
<reference evidence="2 3" key="1">
    <citation type="submission" date="2012-08" db="EMBL/GenBank/DDBJ databases">
        <title>Whole genome shotgun sequence of Kineosphaera limosa NBRC 100340.</title>
        <authorList>
            <person name="Yoshida I."/>
            <person name="Isaki S."/>
            <person name="Hosoyama A."/>
            <person name="Tsuchikane K."/>
            <person name="Katsumata H."/>
            <person name="Ando Y."/>
            <person name="Ohji S."/>
            <person name="Hamada M."/>
            <person name="Tamura T."/>
            <person name="Yamazoe A."/>
            <person name="Yamazaki S."/>
            <person name="Fujita N."/>
        </authorList>
    </citation>
    <scope>NUCLEOTIDE SEQUENCE [LARGE SCALE GENOMIC DNA]</scope>
    <source>
        <strain evidence="2 3">NBRC 100340</strain>
    </source>
</reference>
<gene>
    <name evidence="2" type="ORF">KILIM_089_00020</name>
</gene>
<dbReference type="PANTHER" id="PTHR35400">
    <property type="entry name" value="SLR1083 PROTEIN"/>
    <property type="match status" value="1"/>
</dbReference>
<dbReference type="InterPro" id="IPR012296">
    <property type="entry name" value="Nuclease_put_TT1808"/>
</dbReference>
<dbReference type="InterPro" id="IPR011335">
    <property type="entry name" value="Restrct_endonuc-II-like"/>
</dbReference>
<comment type="caution">
    <text evidence="2">The sequence shown here is derived from an EMBL/GenBank/DDBJ whole genome shotgun (WGS) entry which is preliminary data.</text>
</comment>
<accession>K6X0Q0</accession>
<dbReference type="STRING" id="1184609.KILIM_089_00020"/>
<dbReference type="SUPFAM" id="SSF52980">
    <property type="entry name" value="Restriction endonuclease-like"/>
    <property type="match status" value="1"/>
</dbReference>
<dbReference type="CDD" id="cd06260">
    <property type="entry name" value="DUF820-like"/>
    <property type="match status" value="1"/>
</dbReference>
<dbReference type="Gene3D" id="3.90.1570.10">
    <property type="entry name" value="tt1808, chain A"/>
    <property type="match status" value="1"/>
</dbReference>
<name>K6X0Q0_9MICO</name>
<dbReference type="EMBL" id="BAHD01000089">
    <property type="protein sequence ID" value="GAB97932.1"/>
    <property type="molecule type" value="Genomic_DNA"/>
</dbReference>
<proteinExistence type="predicted"/>
<feature type="domain" description="Putative restriction endonuclease" evidence="1">
    <location>
        <begin position="23"/>
        <end position="171"/>
    </location>
</feature>
<sequence>MSITAPPVALAHVTLAEWDEDYSQRDDAYELVEGVPTVAPNEHFDNVDATMLLAEKLGPIIRPEWRPLSHFAVLLGERDGRHTVRQPDLTVARRPGAIPHRADPADVALVVEVISPGSVETDTVTKRHEYARAGVPAYLLVDVRGPRPTVVLFDRIVDGTYATPDTDGTQATLRIGQHTIHLAASELVQD</sequence>
<dbReference type="PANTHER" id="PTHR35400:SF1">
    <property type="entry name" value="SLR1083 PROTEIN"/>
    <property type="match status" value="1"/>
</dbReference>
<dbReference type="Proteomes" id="UP000008366">
    <property type="component" value="Unassembled WGS sequence"/>
</dbReference>
<dbReference type="OrthoDB" id="9799703at2"/>
<dbReference type="Pfam" id="PF05685">
    <property type="entry name" value="Uma2"/>
    <property type="match status" value="1"/>
</dbReference>
<evidence type="ECO:0000259" key="1">
    <source>
        <dbReference type="Pfam" id="PF05685"/>
    </source>
</evidence>